<name>A0ABS8X308_9GAMM</name>
<dbReference type="Proteomes" id="UP001320170">
    <property type="component" value="Unassembled WGS sequence"/>
</dbReference>
<organism evidence="1 2">
    <name type="scientific">Legionella resiliens</name>
    <dbReference type="NCBI Taxonomy" id="2905958"/>
    <lineage>
        <taxon>Bacteria</taxon>
        <taxon>Pseudomonadati</taxon>
        <taxon>Pseudomonadota</taxon>
        <taxon>Gammaproteobacteria</taxon>
        <taxon>Legionellales</taxon>
        <taxon>Legionellaceae</taxon>
        <taxon>Legionella</taxon>
    </lineage>
</organism>
<gene>
    <name evidence="1" type="ORF">LXO92_12230</name>
</gene>
<dbReference type="EMBL" id="JAJTND010000004">
    <property type="protein sequence ID" value="MCE3533148.1"/>
    <property type="molecule type" value="Genomic_DNA"/>
</dbReference>
<evidence type="ECO:0000313" key="1">
    <source>
        <dbReference type="EMBL" id="MCE3533148.1"/>
    </source>
</evidence>
<protein>
    <submittedName>
        <fullName evidence="1">Uncharacterized protein</fullName>
    </submittedName>
</protein>
<reference evidence="1 2" key="1">
    <citation type="journal article" date="2024" name="Pathogens">
        <title>Characterization of a Novel Species of Legionella Isolated from a Healthcare Facility: Legionella resiliens sp. nov.</title>
        <authorList>
            <person name="Cristino S."/>
            <person name="Pascale M.R."/>
            <person name="Marino F."/>
            <person name="Derelitto C."/>
            <person name="Salaris S."/>
            <person name="Orsini M."/>
            <person name="Squarzoni S."/>
            <person name="Grottola A."/>
            <person name="Girolamini L."/>
        </authorList>
    </citation>
    <scope>NUCLEOTIDE SEQUENCE [LARGE SCALE GENOMIC DNA]</scope>
    <source>
        <strain evidence="1 2">8cVS16</strain>
    </source>
</reference>
<sequence length="56" mass="6188">MFLYFSTMNFKPYIMGGIGVARNKASDIFWPAAVQTEFGDKAWQAGLGALWALLVS</sequence>
<accession>A0ABS8X308</accession>
<proteinExistence type="predicted"/>
<dbReference type="RefSeq" id="WP_182349848.1">
    <property type="nucleotide sequence ID" value="NZ_JAJSPM010000008.1"/>
</dbReference>
<evidence type="ECO:0000313" key="2">
    <source>
        <dbReference type="Proteomes" id="UP001320170"/>
    </source>
</evidence>
<keyword evidence="2" id="KW-1185">Reference proteome</keyword>
<comment type="caution">
    <text evidence="1">The sequence shown here is derived from an EMBL/GenBank/DDBJ whole genome shotgun (WGS) entry which is preliminary data.</text>
</comment>